<evidence type="ECO:0000256" key="5">
    <source>
        <dbReference type="RuleBase" id="RU367125"/>
    </source>
</evidence>
<feature type="signal peptide" evidence="5">
    <location>
        <begin position="1"/>
        <end position="22"/>
    </location>
</feature>
<name>A0A0K2SCM4_CONEP</name>
<evidence type="ECO:0000256" key="2">
    <source>
        <dbReference type="ARBA" id="ARBA00022525"/>
    </source>
</evidence>
<dbReference type="GO" id="GO:0090729">
    <property type="term" value="F:toxin activity"/>
    <property type="evidence" value="ECO:0007669"/>
    <property type="project" value="UniProtKB-UniRule"/>
</dbReference>
<evidence type="ECO:0000313" key="6">
    <source>
        <dbReference type="EMBL" id="BAS24772.1"/>
    </source>
</evidence>
<keyword evidence="3 5" id="KW-0800">Toxin</keyword>
<comment type="subcellular location">
    <subcellularLocation>
        <location evidence="1 5">Secreted</location>
    </subcellularLocation>
</comment>
<organism evidence="6">
    <name type="scientific">Conus episcopatus</name>
    <name type="common">Bishop's cone</name>
    <dbReference type="NCBI Taxonomy" id="88764"/>
    <lineage>
        <taxon>Eukaryota</taxon>
        <taxon>Metazoa</taxon>
        <taxon>Spiralia</taxon>
        <taxon>Lophotrochozoa</taxon>
        <taxon>Mollusca</taxon>
        <taxon>Gastropoda</taxon>
        <taxon>Caenogastropoda</taxon>
        <taxon>Neogastropoda</taxon>
        <taxon>Conoidea</taxon>
        <taxon>Conidae</taxon>
        <taxon>Conus</taxon>
        <taxon>Darioconus</taxon>
    </lineage>
</organism>
<protein>
    <recommendedName>
        <fullName evidence="5">Conotoxin</fullName>
    </recommendedName>
</protein>
<reference evidence="6" key="1">
    <citation type="journal article" date="2015" name="Proc. Natl. Acad. Sci. U.S.A.">
        <title>Optimized deep-targeted proteotranscriptomic profiling reveals unexplored Conus toxin diversity and novel cysteine frameworks.</title>
        <authorList>
            <person name="Lavergne V."/>
            <person name="Harliwong I."/>
            <person name="Jones A."/>
            <person name="Miller D."/>
            <person name="Taft R.J."/>
            <person name="Alewood P.F."/>
        </authorList>
    </citation>
    <scope>NUCLEOTIDE SEQUENCE</scope>
    <source>
        <tissue evidence="6">Venom Duct</tissue>
    </source>
</reference>
<keyword evidence="4 5" id="KW-0732">Signal</keyword>
<feature type="chain" id="PRO_5028521059" description="Conotoxin" evidence="5">
    <location>
        <begin position="23"/>
        <end position="106"/>
    </location>
</feature>
<evidence type="ECO:0000256" key="1">
    <source>
        <dbReference type="ARBA" id="ARBA00004613"/>
    </source>
</evidence>
<dbReference type="GO" id="GO:0005576">
    <property type="term" value="C:extracellular region"/>
    <property type="evidence" value="ECO:0007669"/>
    <property type="project" value="UniProtKB-SubCell"/>
</dbReference>
<evidence type="ECO:0000256" key="3">
    <source>
        <dbReference type="ARBA" id="ARBA00022656"/>
    </source>
</evidence>
<dbReference type="EMBL" id="AK445338">
    <property type="protein sequence ID" value="BAS24772.1"/>
    <property type="molecule type" value="mRNA"/>
</dbReference>
<accession>A0A0K2SCM4</accession>
<sequence>MRCLPVFVILLLLIASTPSVDALLKTKDDMPLASFRDDVKRTLQTLLNKRFCCPYFECWKADCSFRTCSWNFEWSLTTRCHLQATISLSFHLWNCMIKQLKCHRHY</sequence>
<evidence type="ECO:0000256" key="4">
    <source>
        <dbReference type="ARBA" id="ARBA00022729"/>
    </source>
</evidence>
<dbReference type="InterPro" id="IPR031565">
    <property type="entry name" value="T-conotoxin"/>
</dbReference>
<proteinExistence type="evidence at transcript level"/>
<keyword evidence="2 5" id="KW-0964">Secreted</keyword>
<comment type="similarity">
    <text evidence="5">Belongs to the conotoxin T superfamily.</text>
</comment>
<dbReference type="AlphaFoldDB" id="A0A0K2SCM4"/>
<dbReference type="Pfam" id="PF16981">
    <property type="entry name" value="Chi-conotoxin"/>
    <property type="match status" value="1"/>
</dbReference>